<dbReference type="InterPro" id="IPR027417">
    <property type="entry name" value="P-loop_NTPase"/>
</dbReference>
<dbReference type="PROSITE" id="PS50893">
    <property type="entry name" value="ABC_TRANSPORTER_2"/>
    <property type="match status" value="1"/>
</dbReference>
<feature type="domain" description="ABC transmembrane type-1" evidence="11">
    <location>
        <begin position="61"/>
        <end position="367"/>
    </location>
</feature>
<evidence type="ECO:0000256" key="6">
    <source>
        <dbReference type="ARBA" id="ARBA00022989"/>
    </source>
</evidence>
<dbReference type="InterPro" id="IPR036640">
    <property type="entry name" value="ABC1_TM_sf"/>
</dbReference>
<comment type="similarity">
    <text evidence="2">Belongs to the ABC transporter superfamily.</text>
</comment>
<evidence type="ECO:0000313" key="13">
    <source>
        <dbReference type="Proteomes" id="UP000239785"/>
    </source>
</evidence>
<dbReference type="GO" id="GO:0005524">
    <property type="term" value="F:ATP binding"/>
    <property type="evidence" value="ECO:0007669"/>
    <property type="project" value="UniProtKB-KW"/>
</dbReference>
<evidence type="ECO:0000256" key="3">
    <source>
        <dbReference type="ARBA" id="ARBA00022692"/>
    </source>
</evidence>
<protein>
    <submittedName>
        <fullName evidence="12">ABC transporter ATP-binding protein</fullName>
    </submittedName>
</protein>
<evidence type="ECO:0000256" key="2">
    <source>
        <dbReference type="ARBA" id="ARBA00005417"/>
    </source>
</evidence>
<evidence type="ECO:0000259" key="11">
    <source>
        <dbReference type="PROSITE" id="PS50929"/>
    </source>
</evidence>
<feature type="transmembrane region" description="Helical" evidence="9">
    <location>
        <begin position="115"/>
        <end position="136"/>
    </location>
</feature>
<dbReference type="FunFam" id="3.40.50.300:FF:000218">
    <property type="entry name" value="Multidrug ABC transporter ATP-binding protein"/>
    <property type="match status" value="1"/>
</dbReference>
<dbReference type="PROSITE" id="PS50929">
    <property type="entry name" value="ABC_TM1F"/>
    <property type="match status" value="1"/>
</dbReference>
<evidence type="ECO:0000313" key="12">
    <source>
        <dbReference type="EMBL" id="PPE06241.1"/>
    </source>
</evidence>
<keyword evidence="7 9" id="KW-0472">Membrane</keyword>
<dbReference type="GO" id="GO:0005886">
    <property type="term" value="C:plasma membrane"/>
    <property type="evidence" value="ECO:0007669"/>
    <property type="project" value="UniProtKB-SubCell"/>
</dbReference>
<evidence type="ECO:0000259" key="10">
    <source>
        <dbReference type="PROSITE" id="PS50893"/>
    </source>
</evidence>
<feature type="domain" description="ABC transporter" evidence="10">
    <location>
        <begin position="402"/>
        <end position="641"/>
    </location>
</feature>
<accession>A0A2S5RG15</accession>
<sequence>MRKKLKKTSDDTIISKTELERIQLEMDNEKQQAKINKTINKEDSFSSLVKRYFKKEWRLGIIIVMLAIISVGCSVMIPLLTRQMTIDISIKNAVANNAEAGQISLLKKEWWGFSWYHILYIALSVVGFSSIAQFFSNYFSFIFSKRVEIDLRNKTLEALVRQDISYYSDKQIGEIITGVISDTQIVGDQLAQVPVTLFTAFLTIVGASAMMLYFEWTLATSVLVTFVVVLMILLVMFGFMKNSISRVRKVLTTINGKVTDRISNIRLIKASGTENYEKEFFQKKHKGYYEQITKLAKVQSSAITVLFSGISLIQFVAIATAMIKYGSTPGPESTLFFSTVFASFSLAQGIMVGPLFQVVMSAVGVASASVSAQRIATTVNAKSIMDPHYNDGIIVKNVDGDIHFKKVSFAYPEKPEKQILPEFDFTFKKGKSYAFVGETGSGKSTISRLLLRFYDPTTGDVLINGNTNLKDVNLSSYLDNVGYVEQDPQILYGDIYENVKYGRFNASDKQVVEACKKAELDELIMSWPDGYKTILGERGFMLSGGQKQRLIIARMFLKDPQLLILDEATSALDNIVEKEIQEKLEALMIGRTTVSIAHRLSTIKNSDQIIVLGKDGKGIVQIGTFDELKTKKGHFKELYEAGLMD</sequence>
<dbReference type="SUPFAM" id="SSF52540">
    <property type="entry name" value="P-loop containing nucleoside triphosphate hydrolases"/>
    <property type="match status" value="1"/>
</dbReference>
<dbReference type="Pfam" id="PF00005">
    <property type="entry name" value="ABC_tran"/>
    <property type="match status" value="1"/>
</dbReference>
<dbReference type="AlphaFoldDB" id="A0A2S5RG15"/>
<feature type="transmembrane region" description="Helical" evidence="9">
    <location>
        <begin position="59"/>
        <end position="80"/>
    </location>
</feature>
<dbReference type="InterPro" id="IPR003439">
    <property type="entry name" value="ABC_transporter-like_ATP-bd"/>
</dbReference>
<keyword evidence="3 9" id="KW-0812">Transmembrane</keyword>
<dbReference type="Gene3D" id="1.20.1560.10">
    <property type="entry name" value="ABC transporter type 1, transmembrane domain"/>
    <property type="match status" value="1"/>
</dbReference>
<feature type="transmembrane region" description="Helical" evidence="9">
    <location>
        <begin position="220"/>
        <end position="239"/>
    </location>
</feature>
<dbReference type="GO" id="GO:0015421">
    <property type="term" value="F:ABC-type oligopeptide transporter activity"/>
    <property type="evidence" value="ECO:0007669"/>
    <property type="project" value="TreeGrafter"/>
</dbReference>
<dbReference type="Pfam" id="PF00664">
    <property type="entry name" value="ABC_membrane"/>
    <property type="match status" value="1"/>
</dbReference>
<keyword evidence="8" id="KW-0175">Coiled coil</keyword>
<keyword evidence="5 12" id="KW-0067">ATP-binding</keyword>
<dbReference type="EMBL" id="PHNF01000002">
    <property type="protein sequence ID" value="PPE06241.1"/>
    <property type="molecule type" value="Genomic_DNA"/>
</dbReference>
<gene>
    <name evidence="12" type="ORF">MCORR_v1c05450</name>
</gene>
<keyword evidence="6 9" id="KW-1133">Transmembrane helix</keyword>
<dbReference type="PROSITE" id="PS00211">
    <property type="entry name" value="ABC_TRANSPORTER_1"/>
    <property type="match status" value="1"/>
</dbReference>
<evidence type="ECO:0000256" key="7">
    <source>
        <dbReference type="ARBA" id="ARBA00023136"/>
    </source>
</evidence>
<dbReference type="InterPro" id="IPR011527">
    <property type="entry name" value="ABC1_TM_dom"/>
</dbReference>
<name>A0A2S5RG15_9MOLU</name>
<dbReference type="GO" id="GO:0016887">
    <property type="term" value="F:ATP hydrolysis activity"/>
    <property type="evidence" value="ECO:0007669"/>
    <property type="project" value="InterPro"/>
</dbReference>
<evidence type="ECO:0000256" key="5">
    <source>
        <dbReference type="ARBA" id="ARBA00022840"/>
    </source>
</evidence>
<comment type="caution">
    <text evidence="12">The sequence shown here is derived from an EMBL/GenBank/DDBJ whole genome shotgun (WGS) entry which is preliminary data.</text>
</comment>
<dbReference type="SUPFAM" id="SSF90123">
    <property type="entry name" value="ABC transporter transmembrane region"/>
    <property type="match status" value="1"/>
</dbReference>
<dbReference type="Proteomes" id="UP000239785">
    <property type="component" value="Unassembled WGS sequence"/>
</dbReference>
<dbReference type="PANTHER" id="PTHR43394:SF1">
    <property type="entry name" value="ATP-BINDING CASSETTE SUB-FAMILY B MEMBER 10, MITOCHONDRIAL"/>
    <property type="match status" value="1"/>
</dbReference>
<comment type="subcellular location">
    <subcellularLocation>
        <location evidence="1">Cell membrane</location>
        <topology evidence="1">Multi-pass membrane protein</topology>
    </subcellularLocation>
</comment>
<dbReference type="InterPro" id="IPR017871">
    <property type="entry name" value="ABC_transporter-like_CS"/>
</dbReference>
<dbReference type="SMART" id="SM00382">
    <property type="entry name" value="AAA"/>
    <property type="match status" value="1"/>
</dbReference>
<evidence type="ECO:0000256" key="1">
    <source>
        <dbReference type="ARBA" id="ARBA00004651"/>
    </source>
</evidence>
<organism evidence="12 13">
    <name type="scientific">Mesoplasma corruscae</name>
    <dbReference type="NCBI Taxonomy" id="216874"/>
    <lineage>
        <taxon>Bacteria</taxon>
        <taxon>Bacillati</taxon>
        <taxon>Mycoplasmatota</taxon>
        <taxon>Mollicutes</taxon>
        <taxon>Entomoplasmatales</taxon>
        <taxon>Entomoplasmataceae</taxon>
        <taxon>Mesoplasma</taxon>
    </lineage>
</organism>
<dbReference type="CDD" id="cd07346">
    <property type="entry name" value="ABC_6TM_exporters"/>
    <property type="match status" value="1"/>
</dbReference>
<evidence type="ECO:0000256" key="8">
    <source>
        <dbReference type="SAM" id="Coils"/>
    </source>
</evidence>
<dbReference type="Gene3D" id="3.40.50.300">
    <property type="entry name" value="P-loop containing nucleotide triphosphate hydrolases"/>
    <property type="match status" value="1"/>
</dbReference>
<evidence type="ECO:0000256" key="9">
    <source>
        <dbReference type="SAM" id="Phobius"/>
    </source>
</evidence>
<evidence type="ECO:0000256" key="4">
    <source>
        <dbReference type="ARBA" id="ARBA00022741"/>
    </source>
</evidence>
<reference evidence="12 13" key="1">
    <citation type="submission" date="2017-11" db="EMBL/GenBank/DDBJ databases">
        <title>Genome sequence of Mesoplasma corruscae ELCA-2 (ATCC 49579).</title>
        <authorList>
            <person name="Lo W.-S."/>
            <person name="Kuo C.-H."/>
        </authorList>
    </citation>
    <scope>NUCLEOTIDE SEQUENCE [LARGE SCALE GENOMIC DNA]</scope>
    <source>
        <strain evidence="12 13">ELCA-2</strain>
    </source>
</reference>
<feature type="transmembrane region" description="Helical" evidence="9">
    <location>
        <begin position="302"/>
        <end position="323"/>
    </location>
</feature>
<feature type="coiled-coil region" evidence="8">
    <location>
        <begin position="14"/>
        <end position="41"/>
    </location>
</feature>
<keyword evidence="13" id="KW-1185">Reference proteome</keyword>
<dbReference type="InterPro" id="IPR003593">
    <property type="entry name" value="AAA+_ATPase"/>
</dbReference>
<dbReference type="CDD" id="cd03249">
    <property type="entry name" value="ABC_MTABC3_MDL1_MDL2"/>
    <property type="match status" value="1"/>
</dbReference>
<keyword evidence="4" id="KW-0547">Nucleotide-binding</keyword>
<dbReference type="PANTHER" id="PTHR43394">
    <property type="entry name" value="ATP-DEPENDENT PERMEASE MDL1, MITOCHONDRIAL"/>
    <property type="match status" value="1"/>
</dbReference>
<dbReference type="RefSeq" id="WP_181021220.1">
    <property type="nucleotide sequence ID" value="NZ_PHNF01000002.1"/>
</dbReference>
<proteinExistence type="inferred from homology"/>
<feature type="transmembrane region" description="Helical" evidence="9">
    <location>
        <begin position="195"/>
        <end position="214"/>
    </location>
</feature>
<dbReference type="InterPro" id="IPR039421">
    <property type="entry name" value="Type_1_exporter"/>
</dbReference>